<dbReference type="InterPro" id="IPR000965">
    <property type="entry name" value="GPR_dom"/>
</dbReference>
<accession>A0A9D4EWJ9</accession>
<comment type="similarity">
    <text evidence="3 17">In the C-terminal section; belongs to the gamma-glutamyl phosphate reductase family.</text>
</comment>
<evidence type="ECO:0000256" key="3">
    <source>
        <dbReference type="ARBA" id="ARBA00006300"/>
    </source>
</evidence>
<comment type="caution">
    <text evidence="20">The sequence shown here is derived from an EMBL/GenBank/DDBJ whole genome shotgun (WGS) entry which is preliminary data.</text>
</comment>
<evidence type="ECO:0000313" key="20">
    <source>
        <dbReference type="EMBL" id="KAH3787019.1"/>
    </source>
</evidence>
<evidence type="ECO:0000259" key="18">
    <source>
        <dbReference type="Pfam" id="PF00171"/>
    </source>
</evidence>
<evidence type="ECO:0000256" key="2">
    <source>
        <dbReference type="ARBA" id="ARBA00005185"/>
    </source>
</evidence>
<keyword evidence="8 17" id="KW-0808">Transferase</keyword>
<evidence type="ECO:0000256" key="14">
    <source>
        <dbReference type="ARBA" id="ARBA00023268"/>
    </source>
</evidence>
<dbReference type="GO" id="GO:0004350">
    <property type="term" value="F:glutamate-5-semialdehyde dehydrogenase activity"/>
    <property type="evidence" value="ECO:0007669"/>
    <property type="project" value="UniProtKB-UniRule"/>
</dbReference>
<dbReference type="CDD" id="cd04256">
    <property type="entry name" value="AAK_P5CS_ProBA"/>
    <property type="match status" value="1"/>
</dbReference>
<feature type="domain" description="Aldehyde dehydrogenase" evidence="18">
    <location>
        <begin position="391"/>
        <end position="661"/>
    </location>
</feature>
<dbReference type="PRINTS" id="PR00474">
    <property type="entry name" value="GLU5KINASE"/>
</dbReference>
<dbReference type="GO" id="GO:0005739">
    <property type="term" value="C:mitochondrion"/>
    <property type="evidence" value="ECO:0007669"/>
    <property type="project" value="UniProtKB-UniRule"/>
</dbReference>
<dbReference type="InterPro" id="IPR016161">
    <property type="entry name" value="Ald_DH/histidinol_DH"/>
</dbReference>
<dbReference type="NCBIfam" id="NF001221">
    <property type="entry name" value="PRK00197.1"/>
    <property type="match status" value="1"/>
</dbReference>
<dbReference type="InterPro" id="IPR016163">
    <property type="entry name" value="Ald_DH_C"/>
</dbReference>
<keyword evidence="9 17" id="KW-0547">Nucleotide-binding</keyword>
<evidence type="ECO:0000256" key="9">
    <source>
        <dbReference type="ARBA" id="ARBA00022741"/>
    </source>
</evidence>
<protein>
    <recommendedName>
        <fullName evidence="17">Delta-1-pyrroline-5-carboxylate synthase</fullName>
    </recommendedName>
    <domain>
        <recommendedName>
            <fullName evidence="17">Glutamate 5-kinase</fullName>
            <shortName evidence="17">GK</shortName>
            <ecNumber evidence="17">2.7.2.11</ecNumber>
        </recommendedName>
        <alternativeName>
            <fullName evidence="17">Gamma-glutamyl kinase</fullName>
        </alternativeName>
    </domain>
    <domain>
        <recommendedName>
            <fullName evidence="17">Gamma-glutamyl phosphate reductase</fullName>
            <shortName evidence="17">GPR</shortName>
            <ecNumber evidence="17">1.2.1.41</ecNumber>
        </recommendedName>
        <alternativeName>
            <fullName evidence="17">Glutamate-5-semialdehyde dehydrogenase</fullName>
        </alternativeName>
        <alternativeName>
            <fullName evidence="17">Glutamyl-gamma-semialdehyde dehydrogenase</fullName>
        </alternativeName>
    </domain>
</protein>
<dbReference type="GO" id="GO:0055129">
    <property type="term" value="P:L-proline biosynthetic process"/>
    <property type="evidence" value="ECO:0007669"/>
    <property type="project" value="UniProtKB-UniRule"/>
</dbReference>
<reference evidence="20" key="1">
    <citation type="journal article" date="2019" name="bioRxiv">
        <title>The Genome of the Zebra Mussel, Dreissena polymorpha: A Resource for Invasive Species Research.</title>
        <authorList>
            <person name="McCartney M.A."/>
            <person name="Auch B."/>
            <person name="Kono T."/>
            <person name="Mallez S."/>
            <person name="Zhang Y."/>
            <person name="Obille A."/>
            <person name="Becker A."/>
            <person name="Abrahante J.E."/>
            <person name="Garbe J."/>
            <person name="Badalamenti J.P."/>
            <person name="Herman A."/>
            <person name="Mangelson H."/>
            <person name="Liachko I."/>
            <person name="Sullivan S."/>
            <person name="Sone E.D."/>
            <person name="Koren S."/>
            <person name="Silverstein K.A.T."/>
            <person name="Beckman K.B."/>
            <person name="Gohl D.M."/>
        </authorList>
    </citation>
    <scope>NUCLEOTIDE SEQUENCE</scope>
    <source>
        <strain evidence="20">Duluth1</strain>
        <tissue evidence="20">Whole animal</tissue>
    </source>
</reference>
<evidence type="ECO:0000256" key="7">
    <source>
        <dbReference type="ARBA" id="ARBA00022650"/>
    </source>
</evidence>
<dbReference type="Proteomes" id="UP000828390">
    <property type="component" value="Unassembled WGS sequence"/>
</dbReference>
<feature type="domain" description="Aspartate/glutamate/uridylate kinase" evidence="19">
    <location>
        <begin position="104"/>
        <end position="356"/>
    </location>
</feature>
<gene>
    <name evidence="20" type="ORF">DPMN_165138</name>
</gene>
<organism evidence="20 21">
    <name type="scientific">Dreissena polymorpha</name>
    <name type="common">Zebra mussel</name>
    <name type="synonym">Mytilus polymorpha</name>
    <dbReference type="NCBI Taxonomy" id="45954"/>
    <lineage>
        <taxon>Eukaryota</taxon>
        <taxon>Metazoa</taxon>
        <taxon>Spiralia</taxon>
        <taxon>Lophotrochozoa</taxon>
        <taxon>Mollusca</taxon>
        <taxon>Bivalvia</taxon>
        <taxon>Autobranchia</taxon>
        <taxon>Heteroconchia</taxon>
        <taxon>Euheterodonta</taxon>
        <taxon>Imparidentia</taxon>
        <taxon>Neoheterodontei</taxon>
        <taxon>Myida</taxon>
        <taxon>Dreissenoidea</taxon>
        <taxon>Dreissenidae</taxon>
        <taxon>Dreissena</taxon>
    </lineage>
</organism>
<dbReference type="NCBIfam" id="TIGR00407">
    <property type="entry name" value="proA"/>
    <property type="match status" value="1"/>
</dbReference>
<reference evidence="20" key="2">
    <citation type="submission" date="2020-11" db="EMBL/GenBank/DDBJ databases">
        <authorList>
            <person name="McCartney M.A."/>
            <person name="Auch B."/>
            <person name="Kono T."/>
            <person name="Mallez S."/>
            <person name="Becker A."/>
            <person name="Gohl D.M."/>
            <person name="Silverstein K.A.T."/>
            <person name="Koren S."/>
            <person name="Bechman K.B."/>
            <person name="Herman A."/>
            <person name="Abrahante J.E."/>
            <person name="Garbe J."/>
        </authorList>
    </citation>
    <scope>NUCLEOTIDE SEQUENCE</scope>
    <source>
        <strain evidence="20">Duluth1</strain>
        <tissue evidence="20">Whole animal</tissue>
    </source>
</reference>
<dbReference type="InterPro" id="IPR019797">
    <property type="entry name" value="Glutamate_5-kinase_CS"/>
</dbReference>
<dbReference type="GO" id="GO:0004349">
    <property type="term" value="F:glutamate 5-kinase activity"/>
    <property type="evidence" value="ECO:0007669"/>
    <property type="project" value="UniProtKB-UniRule"/>
</dbReference>
<dbReference type="InterPro" id="IPR005766">
    <property type="entry name" value="P5_carboxy_syn"/>
</dbReference>
<keyword evidence="21" id="KW-1185">Reference proteome</keyword>
<sequence>MLRILKDLSKAVTVCSKCLVGKAVPNWSNSLALKNRLWSNLKVAPAVLQTLNTKSFTSLSNGTIRDLTNLNARSYRSVRPSGSEPERSRDERFLYRSDLKNAERIIVKLGSAVITREDECGLALGRLASIVEQVCELQSQGFQMTLITSGAVAFGKQKLRHEILMSKSVRETLSTSVTASIPNFEPRACAAAGQSGLMSLYEAMFQQYGFKTAQVLVNSRDFQNEFTSRHLTETMNELLIYNIIPIINTNDAIASPPELDKDLRGVISVKDNDSLAARIAVEMNADLLVLMSDVNGLYTSPPDVEGSRLMKTFAPKLDLRNVVFAGKSRVGLGGMESKVSAATWALDKGVSVVICNGLEYRALPNIIKGKSIGTFFTNAKHVASPVQVDAVKAKEASLNLQSLEPAQRRQIIEHIADLLIERSSDILNANKRDIVAAKRNNLSDVLVSRLELSLSKLQTLATGLRQIAASCEDTIGRVLQTTKISDNLILKKITAPIGVLLVIFESRPDCLPQVAALAISSGNGLLLKGGSEAQYSNELLFGLVREALDKVHLKEAVALANKREDIDDLLELNEYIDLVIPRGSSSLVRSIQKKSQGIPVLGHSEGICHVYVDEDVNPEMATKIVVDSKCDYPSACNSIETLLIHKSHLRSGVLEGICDELKKNEVRLYSGPLLQSMMKFCPPPAERMDKEYGDLELTLEVVDDVEMAIAHINKYGSNHTDSIVTNNRATAKRFLERVDSASVFHNASTRFADGFRYGLGAEVGISTTRIHARGPVGVEGLLTTKYVLEGAGQTVKEFTEGKYKYIHEKL</sequence>
<dbReference type="NCBIfam" id="TIGR01092">
    <property type="entry name" value="P5CS"/>
    <property type="match status" value="1"/>
</dbReference>
<evidence type="ECO:0000256" key="4">
    <source>
        <dbReference type="ARBA" id="ARBA00009302"/>
    </source>
</evidence>
<comment type="similarity">
    <text evidence="4 17">In the N-terminal section; belongs to the glutamate 5-kinase family.</text>
</comment>
<keyword evidence="10 17" id="KW-0418">Kinase</keyword>
<comment type="catalytic activity">
    <reaction evidence="16 17">
        <text>L-glutamate + ATP = L-glutamyl 5-phosphate + ADP</text>
        <dbReference type="Rhea" id="RHEA:14877"/>
        <dbReference type="ChEBI" id="CHEBI:29985"/>
        <dbReference type="ChEBI" id="CHEBI:30616"/>
        <dbReference type="ChEBI" id="CHEBI:58274"/>
        <dbReference type="ChEBI" id="CHEBI:456216"/>
        <dbReference type="EC" id="2.7.2.11"/>
    </reaction>
</comment>
<dbReference type="PANTHER" id="PTHR11063">
    <property type="entry name" value="GLUTAMATE SEMIALDEHYDE DEHYDROGENASE"/>
    <property type="match status" value="1"/>
</dbReference>
<dbReference type="Pfam" id="PF00171">
    <property type="entry name" value="Aldedh"/>
    <property type="match status" value="1"/>
</dbReference>
<dbReference type="EC" id="1.2.1.41" evidence="17"/>
<dbReference type="CDD" id="cd07079">
    <property type="entry name" value="ALDH_F18-19_ProA-GPR"/>
    <property type="match status" value="1"/>
</dbReference>
<evidence type="ECO:0000256" key="10">
    <source>
        <dbReference type="ARBA" id="ARBA00022777"/>
    </source>
</evidence>
<dbReference type="HAMAP" id="MF_00412">
    <property type="entry name" value="ProA"/>
    <property type="match status" value="1"/>
</dbReference>
<dbReference type="InterPro" id="IPR036393">
    <property type="entry name" value="AceGlu_kinase-like_sf"/>
</dbReference>
<dbReference type="PANTHER" id="PTHR11063:SF8">
    <property type="entry name" value="DELTA-1-PYRROLINE-5-CARBOXYLATE SYNTHASE"/>
    <property type="match status" value="1"/>
</dbReference>
<keyword evidence="14" id="KW-0511">Multifunctional enzyme</keyword>
<dbReference type="NCBIfam" id="TIGR01027">
    <property type="entry name" value="proB"/>
    <property type="match status" value="1"/>
</dbReference>
<evidence type="ECO:0000313" key="21">
    <source>
        <dbReference type="Proteomes" id="UP000828390"/>
    </source>
</evidence>
<name>A0A9D4EWJ9_DREPO</name>
<evidence type="ECO:0000256" key="5">
    <source>
        <dbReference type="ARBA" id="ARBA00022490"/>
    </source>
</evidence>
<dbReference type="EC" id="2.7.2.11" evidence="17"/>
<dbReference type="Gene3D" id="3.40.605.10">
    <property type="entry name" value="Aldehyde Dehydrogenase, Chain A, domain 1"/>
    <property type="match status" value="1"/>
</dbReference>
<keyword evidence="12 17" id="KW-0521">NADP</keyword>
<dbReference type="EMBL" id="JAIWYP010000008">
    <property type="protein sequence ID" value="KAH3787019.1"/>
    <property type="molecule type" value="Genomic_DNA"/>
</dbReference>
<dbReference type="SUPFAM" id="SSF53633">
    <property type="entry name" value="Carbamate kinase-like"/>
    <property type="match status" value="1"/>
</dbReference>
<dbReference type="Gene3D" id="3.40.309.10">
    <property type="entry name" value="Aldehyde Dehydrogenase, Chain A, domain 2"/>
    <property type="match status" value="1"/>
</dbReference>
<dbReference type="AlphaFoldDB" id="A0A9D4EWJ9"/>
<dbReference type="GO" id="GO:0005524">
    <property type="term" value="F:ATP binding"/>
    <property type="evidence" value="ECO:0007669"/>
    <property type="project" value="UniProtKB-UniRule"/>
</dbReference>
<dbReference type="PIRSF" id="PIRSF036429">
    <property type="entry name" value="P5C_syn"/>
    <property type="match status" value="1"/>
</dbReference>
<dbReference type="InterPro" id="IPR016162">
    <property type="entry name" value="Ald_DH_N"/>
</dbReference>
<dbReference type="SUPFAM" id="SSF53720">
    <property type="entry name" value="ALDH-like"/>
    <property type="match status" value="1"/>
</dbReference>
<evidence type="ECO:0000256" key="17">
    <source>
        <dbReference type="PIRNR" id="PIRNR036429"/>
    </source>
</evidence>
<proteinExistence type="inferred from homology"/>
<evidence type="ECO:0000256" key="1">
    <source>
        <dbReference type="ARBA" id="ARBA00004985"/>
    </source>
</evidence>
<keyword evidence="13 17" id="KW-0560">Oxidoreductase</keyword>
<dbReference type="FunFam" id="3.40.1160.10:FF:000006">
    <property type="entry name" value="Glutamate 5-kinase"/>
    <property type="match status" value="1"/>
</dbReference>
<comment type="pathway">
    <text evidence="1 17">Amino-acid biosynthesis; L-proline biosynthesis; L-glutamate 5-semialdehyde from L-glutamate: step 2/2.</text>
</comment>
<comment type="pathway">
    <text evidence="2 17">Amino-acid biosynthesis; L-proline biosynthesis; L-glutamate 5-semialdehyde from L-glutamate: step 1/2.</text>
</comment>
<evidence type="ECO:0000256" key="11">
    <source>
        <dbReference type="ARBA" id="ARBA00022840"/>
    </source>
</evidence>
<keyword evidence="6 17" id="KW-0028">Amino-acid biosynthesis</keyword>
<dbReference type="InterPro" id="IPR001057">
    <property type="entry name" value="Glu/AcGlu_kinase"/>
</dbReference>
<dbReference type="PROSITE" id="PS01223">
    <property type="entry name" value="PROA"/>
    <property type="match status" value="1"/>
</dbReference>
<dbReference type="Gene3D" id="3.40.1160.10">
    <property type="entry name" value="Acetylglutamate kinase-like"/>
    <property type="match status" value="1"/>
</dbReference>
<evidence type="ECO:0000256" key="13">
    <source>
        <dbReference type="ARBA" id="ARBA00023002"/>
    </source>
</evidence>
<evidence type="ECO:0000256" key="6">
    <source>
        <dbReference type="ARBA" id="ARBA00022605"/>
    </source>
</evidence>
<dbReference type="InterPro" id="IPR041744">
    <property type="entry name" value="G5K_ProBA"/>
</dbReference>
<comment type="catalytic activity">
    <reaction evidence="15 17">
        <text>L-glutamate 5-semialdehyde + phosphate + NADP(+) = L-glutamyl 5-phosphate + NADPH + H(+)</text>
        <dbReference type="Rhea" id="RHEA:19541"/>
        <dbReference type="ChEBI" id="CHEBI:15378"/>
        <dbReference type="ChEBI" id="CHEBI:43474"/>
        <dbReference type="ChEBI" id="CHEBI:57783"/>
        <dbReference type="ChEBI" id="CHEBI:58066"/>
        <dbReference type="ChEBI" id="CHEBI:58274"/>
        <dbReference type="ChEBI" id="CHEBI:58349"/>
        <dbReference type="EC" id="1.2.1.41"/>
    </reaction>
</comment>
<keyword evidence="11 17" id="KW-0067">ATP-binding</keyword>
<dbReference type="OrthoDB" id="1934954at2759"/>
<evidence type="ECO:0000256" key="12">
    <source>
        <dbReference type="ARBA" id="ARBA00022857"/>
    </source>
</evidence>
<dbReference type="InterPro" id="IPR015590">
    <property type="entry name" value="Aldehyde_DH_dom"/>
</dbReference>
<dbReference type="PROSITE" id="PS00902">
    <property type="entry name" value="GLUTAMATE_5_KINASE"/>
    <property type="match status" value="1"/>
</dbReference>
<dbReference type="InterPro" id="IPR005715">
    <property type="entry name" value="Glu_5kinase/COase_Synthase"/>
</dbReference>
<evidence type="ECO:0000259" key="19">
    <source>
        <dbReference type="Pfam" id="PF00696"/>
    </source>
</evidence>
<keyword evidence="5" id="KW-0963">Cytoplasm</keyword>
<evidence type="ECO:0000256" key="15">
    <source>
        <dbReference type="ARBA" id="ARBA00049024"/>
    </source>
</evidence>
<dbReference type="InterPro" id="IPR001048">
    <property type="entry name" value="Asp/Glu/Uridylate_kinase"/>
</dbReference>
<keyword evidence="7 17" id="KW-0641">Proline biosynthesis</keyword>
<evidence type="ECO:0000256" key="8">
    <source>
        <dbReference type="ARBA" id="ARBA00022679"/>
    </source>
</evidence>
<dbReference type="Pfam" id="PF00696">
    <property type="entry name" value="AA_kinase"/>
    <property type="match status" value="1"/>
</dbReference>
<evidence type="ECO:0000256" key="16">
    <source>
        <dbReference type="ARBA" id="ARBA00049141"/>
    </source>
</evidence>
<dbReference type="InterPro" id="IPR020593">
    <property type="entry name" value="G-glutamylP_reductase_CS"/>
</dbReference>